<dbReference type="AlphaFoldDB" id="A0A9D1QPE0"/>
<feature type="transmembrane region" description="Helical" evidence="1">
    <location>
        <begin position="75"/>
        <end position="93"/>
    </location>
</feature>
<organism evidence="2 3">
    <name type="scientific">Candidatus Levilactobacillus faecigallinarum</name>
    <dbReference type="NCBI Taxonomy" id="2838638"/>
    <lineage>
        <taxon>Bacteria</taxon>
        <taxon>Bacillati</taxon>
        <taxon>Bacillota</taxon>
        <taxon>Bacilli</taxon>
        <taxon>Lactobacillales</taxon>
        <taxon>Lactobacillaceae</taxon>
        <taxon>Levilactobacillus</taxon>
    </lineage>
</organism>
<accession>A0A9D1QPE0</accession>
<reference evidence="2" key="1">
    <citation type="journal article" date="2021" name="PeerJ">
        <title>Extensive microbial diversity within the chicken gut microbiome revealed by metagenomics and culture.</title>
        <authorList>
            <person name="Gilroy R."/>
            <person name="Ravi A."/>
            <person name="Getino M."/>
            <person name="Pursley I."/>
            <person name="Horton D.L."/>
            <person name="Alikhan N.F."/>
            <person name="Baker D."/>
            <person name="Gharbi K."/>
            <person name="Hall N."/>
            <person name="Watson M."/>
            <person name="Adriaenssens E.M."/>
            <person name="Foster-Nyarko E."/>
            <person name="Jarju S."/>
            <person name="Secka A."/>
            <person name="Antonio M."/>
            <person name="Oren A."/>
            <person name="Chaudhuri R.R."/>
            <person name="La Ragione R."/>
            <person name="Hildebrand F."/>
            <person name="Pallen M.J."/>
        </authorList>
    </citation>
    <scope>NUCLEOTIDE SEQUENCE</scope>
    <source>
        <strain evidence="2">CHK173-259</strain>
    </source>
</reference>
<evidence type="ECO:0000313" key="3">
    <source>
        <dbReference type="Proteomes" id="UP000886822"/>
    </source>
</evidence>
<dbReference type="EMBL" id="DXGJ01000004">
    <property type="protein sequence ID" value="HIW71060.1"/>
    <property type="molecule type" value="Genomic_DNA"/>
</dbReference>
<comment type="caution">
    <text evidence="2">The sequence shown here is derived from an EMBL/GenBank/DDBJ whole genome shotgun (WGS) entry which is preliminary data.</text>
</comment>
<feature type="transmembrane region" description="Helical" evidence="1">
    <location>
        <begin position="12"/>
        <end position="30"/>
    </location>
</feature>
<dbReference type="Proteomes" id="UP000886822">
    <property type="component" value="Unassembled WGS sequence"/>
</dbReference>
<keyword evidence="1" id="KW-0472">Membrane</keyword>
<proteinExistence type="predicted"/>
<keyword evidence="1" id="KW-1133">Transmembrane helix</keyword>
<evidence type="ECO:0000256" key="1">
    <source>
        <dbReference type="SAM" id="Phobius"/>
    </source>
</evidence>
<feature type="transmembrane region" description="Helical" evidence="1">
    <location>
        <begin position="50"/>
        <end position="68"/>
    </location>
</feature>
<reference evidence="2" key="2">
    <citation type="submission" date="2021-04" db="EMBL/GenBank/DDBJ databases">
        <authorList>
            <person name="Gilroy R."/>
        </authorList>
    </citation>
    <scope>NUCLEOTIDE SEQUENCE</scope>
    <source>
        <strain evidence="2">CHK173-259</strain>
    </source>
</reference>
<keyword evidence="1" id="KW-0812">Transmembrane</keyword>
<evidence type="ECO:0000313" key="2">
    <source>
        <dbReference type="EMBL" id="HIW71060.1"/>
    </source>
</evidence>
<sequence length="128" mass="14558">MQKNVQRNRFLLITAIETIFLGTYFIINSFRFARPDFFNSVASHIDDPPFAAGVIIIGTVILMAALFDIRPLIRWCYVGATAVWTIYGLAFLLQNLEMFGHPMAHLDCWLMFAVATRVILEAWAGDSR</sequence>
<name>A0A9D1QPE0_9LACO</name>
<gene>
    <name evidence="2" type="ORF">H9875_00385</name>
</gene>
<protein>
    <submittedName>
        <fullName evidence="2">Uncharacterized protein</fullName>
    </submittedName>
</protein>